<dbReference type="SUPFAM" id="SSF50249">
    <property type="entry name" value="Nucleic acid-binding proteins"/>
    <property type="match status" value="1"/>
</dbReference>
<comment type="cofactor">
    <cofactor evidence="10">
        <name>Zn(2+)</name>
        <dbReference type="ChEBI" id="CHEBI:29105"/>
    </cofactor>
    <text evidence="10">Binds 1 zinc ion per subunit.</text>
</comment>
<evidence type="ECO:0000256" key="9">
    <source>
        <dbReference type="ARBA" id="ARBA00023134"/>
    </source>
</evidence>
<feature type="binding site" evidence="10">
    <location>
        <position position="289"/>
    </location>
    <ligand>
        <name>Zn(2+)</name>
        <dbReference type="ChEBI" id="CHEBI:29105"/>
    </ligand>
</feature>
<comment type="similarity">
    <text evidence="10">Belongs to the TRAFAC class YlqF/YawG GTPase family. RsgA subfamily.</text>
</comment>
<feature type="binding site" evidence="10">
    <location>
        <position position="287"/>
    </location>
    <ligand>
        <name>Zn(2+)</name>
        <dbReference type="ChEBI" id="CHEBI:29105"/>
    </ligand>
</feature>
<evidence type="ECO:0000259" key="13">
    <source>
        <dbReference type="PROSITE" id="PS51721"/>
    </source>
</evidence>
<feature type="region of interest" description="Disordered" evidence="11">
    <location>
        <begin position="333"/>
        <end position="356"/>
    </location>
</feature>
<feature type="binding site" evidence="10">
    <location>
        <begin position="201"/>
        <end position="209"/>
    </location>
    <ligand>
        <name>GTP</name>
        <dbReference type="ChEBI" id="CHEBI:37565"/>
    </ligand>
</feature>
<comment type="subcellular location">
    <subcellularLocation>
        <location evidence="10">Cytoplasm</location>
    </subcellularLocation>
</comment>
<dbReference type="EMBL" id="FNPI01000033">
    <property type="protein sequence ID" value="SDZ68249.1"/>
    <property type="molecule type" value="Genomic_DNA"/>
</dbReference>
<keyword evidence="9 10" id="KW-0342">GTP-binding</keyword>
<keyword evidence="15" id="KW-1185">Reference proteome</keyword>
<dbReference type="Gene3D" id="3.40.50.300">
    <property type="entry name" value="P-loop containing nucleotide triphosphate hydrolases"/>
    <property type="match status" value="1"/>
</dbReference>
<feature type="binding site" evidence="10">
    <location>
        <position position="282"/>
    </location>
    <ligand>
        <name>Zn(2+)</name>
        <dbReference type="ChEBI" id="CHEBI:29105"/>
    </ligand>
</feature>
<dbReference type="OrthoDB" id="9809485at2"/>
<keyword evidence="3 10" id="KW-0479">Metal-binding</keyword>
<dbReference type="PROSITE" id="PS50936">
    <property type="entry name" value="ENGC_GTPASE"/>
    <property type="match status" value="1"/>
</dbReference>
<name>A0A1H3V2H0_9BACI</name>
<dbReference type="GO" id="GO:0005737">
    <property type="term" value="C:cytoplasm"/>
    <property type="evidence" value="ECO:0007669"/>
    <property type="project" value="UniProtKB-SubCell"/>
</dbReference>
<evidence type="ECO:0000256" key="6">
    <source>
        <dbReference type="ARBA" id="ARBA00022801"/>
    </source>
</evidence>
<keyword evidence="8 10" id="KW-0694">RNA-binding</keyword>
<dbReference type="InterPro" id="IPR012340">
    <property type="entry name" value="NA-bd_OB-fold"/>
</dbReference>
<dbReference type="PANTHER" id="PTHR32120:SF10">
    <property type="entry name" value="SMALL RIBOSOMAL SUBUNIT BIOGENESIS GTPASE RSGA"/>
    <property type="match status" value="1"/>
</dbReference>
<dbReference type="InterPro" id="IPR004881">
    <property type="entry name" value="Ribosome_biogen_GTPase_RsgA"/>
</dbReference>
<dbReference type="Proteomes" id="UP000198935">
    <property type="component" value="Unassembled WGS sequence"/>
</dbReference>
<dbReference type="PROSITE" id="PS51721">
    <property type="entry name" value="G_CP"/>
    <property type="match status" value="1"/>
</dbReference>
<organism evidence="14 15">
    <name type="scientific">Evansella caseinilytica</name>
    <dbReference type="NCBI Taxonomy" id="1503961"/>
    <lineage>
        <taxon>Bacteria</taxon>
        <taxon>Bacillati</taxon>
        <taxon>Bacillota</taxon>
        <taxon>Bacilli</taxon>
        <taxon>Bacillales</taxon>
        <taxon>Bacillaceae</taxon>
        <taxon>Evansella</taxon>
    </lineage>
</organism>
<keyword evidence="4 10" id="KW-0699">rRNA-binding</keyword>
<dbReference type="GO" id="GO:0046872">
    <property type="term" value="F:metal ion binding"/>
    <property type="evidence" value="ECO:0007669"/>
    <property type="project" value="UniProtKB-KW"/>
</dbReference>
<evidence type="ECO:0000256" key="7">
    <source>
        <dbReference type="ARBA" id="ARBA00022833"/>
    </source>
</evidence>
<keyword evidence="2 10" id="KW-0690">Ribosome biogenesis</keyword>
<evidence type="ECO:0000256" key="2">
    <source>
        <dbReference type="ARBA" id="ARBA00022517"/>
    </source>
</evidence>
<evidence type="ECO:0000256" key="3">
    <source>
        <dbReference type="ARBA" id="ARBA00022723"/>
    </source>
</evidence>
<sequence length="356" mass="39566">MSIEQYGWNDEWFAKGEHYLINNRIAGRVAQEQKGMYRVWTEAGTLNAEVSGKFRFQAAERGDFPAVGDWVILDARPQEGKGIIHQLLPRTSCFSRKVAGEVTDEQIVAANVDTIFIVMALNNDFNIRRLERYLTMAWESGANPAVVLSKSDLCDDKQDKVMQVEAVAFGVPVHTVSALQNDGLEELSGYLSSGRTVALLGSSGVGKSTIINAFAGRELQEVQEIRESDAKGRHTTTHREMFLLPQGGILIDTPGMRELQLWESVDGLKQSFEDVEAYALACRFRDCTHGTEPGCAVKAAIAGGMLDRERYESYLKLQKELAYLERKASAKARLAEKQRGRQLAKQVRNTKSGKSS</sequence>
<feature type="binding site" evidence="10">
    <location>
        <begin position="149"/>
        <end position="152"/>
    </location>
    <ligand>
        <name>GTP</name>
        <dbReference type="ChEBI" id="CHEBI:37565"/>
    </ligand>
</feature>
<dbReference type="STRING" id="1503961.SAMN05421736_13312"/>
<dbReference type="GO" id="GO:0042274">
    <property type="term" value="P:ribosomal small subunit biogenesis"/>
    <property type="evidence" value="ECO:0007669"/>
    <property type="project" value="UniProtKB-UniRule"/>
</dbReference>
<dbReference type="EC" id="3.6.1.-" evidence="10"/>
<dbReference type="Gene3D" id="1.10.40.50">
    <property type="entry name" value="Probable gtpase engc, domain 3"/>
    <property type="match status" value="1"/>
</dbReference>
<evidence type="ECO:0000256" key="4">
    <source>
        <dbReference type="ARBA" id="ARBA00022730"/>
    </source>
</evidence>
<dbReference type="SUPFAM" id="SSF52540">
    <property type="entry name" value="P-loop containing nucleoside triphosphate hydrolases"/>
    <property type="match status" value="1"/>
</dbReference>
<proteinExistence type="inferred from homology"/>
<protein>
    <recommendedName>
        <fullName evidence="10">Small ribosomal subunit biogenesis GTPase RsgA</fullName>
        <ecNumber evidence="10">3.6.1.-</ecNumber>
    </recommendedName>
</protein>
<dbReference type="InterPro" id="IPR030378">
    <property type="entry name" value="G_CP_dom"/>
</dbReference>
<comment type="function">
    <text evidence="10">One of several proteins that assist in the late maturation steps of the functional core of the 30S ribosomal subunit. Helps release RbfA from mature subunits. May play a role in the assembly of ribosomal proteins into the subunit. Circularly permuted GTPase that catalyzes slow GTP hydrolysis, GTPase activity is stimulated by the 30S ribosomal subunit.</text>
</comment>
<feature type="binding site" evidence="10">
    <location>
        <position position="295"/>
    </location>
    <ligand>
        <name>Zn(2+)</name>
        <dbReference type="ChEBI" id="CHEBI:29105"/>
    </ligand>
</feature>
<accession>A0A1H3V2H0</accession>
<gene>
    <name evidence="10" type="primary">rsgA</name>
    <name evidence="14" type="ORF">SAMN05421736_13312</name>
</gene>
<evidence type="ECO:0000256" key="8">
    <source>
        <dbReference type="ARBA" id="ARBA00022884"/>
    </source>
</evidence>
<dbReference type="NCBIfam" id="TIGR00157">
    <property type="entry name" value="ribosome small subunit-dependent GTPase A"/>
    <property type="match status" value="1"/>
</dbReference>
<feature type="compositionally biased region" description="Polar residues" evidence="11">
    <location>
        <begin position="347"/>
        <end position="356"/>
    </location>
</feature>
<dbReference type="HAMAP" id="MF_01820">
    <property type="entry name" value="GTPase_RsgA"/>
    <property type="match status" value="1"/>
</dbReference>
<evidence type="ECO:0000313" key="14">
    <source>
        <dbReference type="EMBL" id="SDZ68249.1"/>
    </source>
</evidence>
<evidence type="ECO:0000256" key="10">
    <source>
        <dbReference type="HAMAP-Rule" id="MF_01820"/>
    </source>
</evidence>
<dbReference type="Pfam" id="PF03193">
    <property type="entry name" value="RsgA_GTPase"/>
    <property type="match status" value="1"/>
</dbReference>
<dbReference type="GO" id="GO:0003924">
    <property type="term" value="F:GTPase activity"/>
    <property type="evidence" value="ECO:0007669"/>
    <property type="project" value="UniProtKB-UniRule"/>
</dbReference>
<keyword evidence="6 10" id="KW-0378">Hydrolase</keyword>
<dbReference type="AlphaFoldDB" id="A0A1H3V2H0"/>
<keyword evidence="1 10" id="KW-0963">Cytoplasm</keyword>
<evidence type="ECO:0000256" key="11">
    <source>
        <dbReference type="SAM" id="MobiDB-lite"/>
    </source>
</evidence>
<evidence type="ECO:0000256" key="1">
    <source>
        <dbReference type="ARBA" id="ARBA00022490"/>
    </source>
</evidence>
<keyword evidence="7 10" id="KW-0862">Zinc</keyword>
<feature type="domain" description="CP-type G" evidence="13">
    <location>
        <begin position="102"/>
        <end position="259"/>
    </location>
</feature>
<dbReference type="Gene3D" id="2.40.50.140">
    <property type="entry name" value="Nucleic acid-binding proteins"/>
    <property type="match status" value="1"/>
</dbReference>
<keyword evidence="5 10" id="KW-0547">Nucleotide-binding</keyword>
<dbReference type="PANTHER" id="PTHR32120">
    <property type="entry name" value="SMALL RIBOSOMAL SUBUNIT BIOGENESIS GTPASE RSGA"/>
    <property type="match status" value="1"/>
</dbReference>
<dbReference type="InterPro" id="IPR027417">
    <property type="entry name" value="P-loop_NTPase"/>
</dbReference>
<dbReference type="InterPro" id="IPR010914">
    <property type="entry name" value="RsgA_GTPase_dom"/>
</dbReference>
<evidence type="ECO:0000256" key="5">
    <source>
        <dbReference type="ARBA" id="ARBA00022741"/>
    </source>
</evidence>
<dbReference type="GO" id="GO:0005525">
    <property type="term" value="F:GTP binding"/>
    <property type="evidence" value="ECO:0007669"/>
    <property type="project" value="UniProtKB-UniRule"/>
</dbReference>
<evidence type="ECO:0000313" key="15">
    <source>
        <dbReference type="Proteomes" id="UP000198935"/>
    </source>
</evidence>
<dbReference type="CDD" id="cd01854">
    <property type="entry name" value="YjeQ_EngC"/>
    <property type="match status" value="1"/>
</dbReference>
<reference evidence="15" key="1">
    <citation type="submission" date="2016-10" db="EMBL/GenBank/DDBJ databases">
        <authorList>
            <person name="Varghese N."/>
            <person name="Submissions S."/>
        </authorList>
    </citation>
    <scope>NUCLEOTIDE SEQUENCE [LARGE SCALE GENOMIC DNA]</scope>
    <source>
        <strain evidence="15">SP</strain>
    </source>
</reference>
<evidence type="ECO:0000259" key="12">
    <source>
        <dbReference type="PROSITE" id="PS50936"/>
    </source>
</evidence>
<feature type="domain" description="EngC GTPase" evidence="12">
    <location>
        <begin position="110"/>
        <end position="257"/>
    </location>
</feature>
<comment type="subunit">
    <text evidence="10">Monomer. Associates with 30S ribosomal subunit, binds 16S rRNA.</text>
</comment>
<dbReference type="GO" id="GO:0019843">
    <property type="term" value="F:rRNA binding"/>
    <property type="evidence" value="ECO:0007669"/>
    <property type="project" value="UniProtKB-KW"/>
</dbReference>